<organism evidence="7 8">
    <name type="scientific">Microtetraspora fusca</name>
    <dbReference type="NCBI Taxonomy" id="1997"/>
    <lineage>
        <taxon>Bacteria</taxon>
        <taxon>Bacillati</taxon>
        <taxon>Actinomycetota</taxon>
        <taxon>Actinomycetes</taxon>
        <taxon>Streptosporangiales</taxon>
        <taxon>Streptosporangiaceae</taxon>
        <taxon>Microtetraspora</taxon>
    </lineage>
</organism>
<keyword evidence="8" id="KW-1185">Reference proteome</keyword>
<evidence type="ECO:0000256" key="3">
    <source>
        <dbReference type="ARBA" id="ARBA00023125"/>
    </source>
</evidence>
<dbReference type="InterPro" id="IPR005158">
    <property type="entry name" value="BTAD"/>
</dbReference>
<dbReference type="InterPro" id="IPR023286">
    <property type="entry name" value="ABATE_dom_sf"/>
</dbReference>
<sequence length="441" mass="48486">MDIRLLGPFEIHHNGGRVELDIRRQERLLLAVLTLEAGKVIPIDRLADLLWDGRDPATARHAIHTYMGRLRTALRPHGLEIVTAGAGYLLPADGHVLDANRFSSLARRAAKVTDPTERLRLLDDAIALWRGPFLADLADDRLRHRLAAALDELRLSSIELRAEAQLSLGLHDQAAAELPPLAEEHPTRERLAATLMIALYRSGRQAGALAAYRATRTFLVDQLGIEPGRELRSLNDRILRNDPELVRPAPAYAVKVHGQWLPWSVGGHPALEFCNTYAGWGGPPLPGSEWLRGYASLAAWAGHVGFADDATVRELLRAAEERPGEAEAVLMEARALRGHLYACLLNADDTHAFHAVAPLADEAARFAVFVRDEGGLGRWVLPPSTGLRLPLHVAAYSAADLLSDARRYTVCRCQGENCGWLFLDSTGRRKWCSPATCGQAR</sequence>
<dbReference type="InterPro" id="IPR010852">
    <property type="entry name" value="ABATE"/>
</dbReference>
<feature type="domain" description="OmpR/PhoB-type" evidence="6">
    <location>
        <begin position="1"/>
        <end position="92"/>
    </location>
</feature>
<dbReference type="PANTHER" id="PTHR35807:SF1">
    <property type="entry name" value="TRANSCRIPTIONAL REGULATOR REDD"/>
    <property type="match status" value="1"/>
</dbReference>
<dbReference type="Gene3D" id="1.10.10.10">
    <property type="entry name" value="Winged helix-like DNA-binding domain superfamily/Winged helix DNA-binding domain"/>
    <property type="match status" value="1"/>
</dbReference>
<dbReference type="SUPFAM" id="SSF46894">
    <property type="entry name" value="C-terminal effector domain of the bipartite response regulators"/>
    <property type="match status" value="1"/>
</dbReference>
<evidence type="ECO:0000256" key="5">
    <source>
        <dbReference type="PROSITE-ProRule" id="PRU01091"/>
    </source>
</evidence>
<dbReference type="Gene3D" id="1.25.40.10">
    <property type="entry name" value="Tetratricopeptide repeat domain"/>
    <property type="match status" value="1"/>
</dbReference>
<dbReference type="Proteomes" id="UP001602119">
    <property type="component" value="Unassembled WGS sequence"/>
</dbReference>
<evidence type="ECO:0000256" key="4">
    <source>
        <dbReference type="ARBA" id="ARBA00023163"/>
    </source>
</evidence>
<dbReference type="Pfam" id="PF07336">
    <property type="entry name" value="ABATE"/>
    <property type="match status" value="1"/>
</dbReference>
<dbReference type="SMART" id="SM00862">
    <property type="entry name" value="Trans_reg_C"/>
    <property type="match status" value="1"/>
</dbReference>
<protein>
    <submittedName>
        <fullName evidence="7">BTAD domain-containing putative transcriptional regulator</fullName>
    </submittedName>
</protein>
<dbReference type="EMBL" id="JBIAXI010000042">
    <property type="protein sequence ID" value="MFF4779101.1"/>
    <property type="molecule type" value="Genomic_DNA"/>
</dbReference>
<evidence type="ECO:0000256" key="2">
    <source>
        <dbReference type="ARBA" id="ARBA00023015"/>
    </source>
</evidence>
<dbReference type="InterPro" id="IPR036388">
    <property type="entry name" value="WH-like_DNA-bd_sf"/>
</dbReference>
<accession>A0ABW6VIA9</accession>
<dbReference type="PROSITE" id="PS51755">
    <property type="entry name" value="OMPR_PHOB"/>
    <property type="match status" value="1"/>
</dbReference>
<keyword evidence="4" id="KW-0804">Transcription</keyword>
<dbReference type="InterPro" id="IPR021005">
    <property type="entry name" value="Znf_CGNR"/>
</dbReference>
<dbReference type="CDD" id="cd15831">
    <property type="entry name" value="BTAD"/>
    <property type="match status" value="1"/>
</dbReference>
<proteinExistence type="inferred from homology"/>
<feature type="DNA-binding region" description="OmpR/PhoB-type" evidence="5">
    <location>
        <begin position="1"/>
        <end position="92"/>
    </location>
</feature>
<dbReference type="Gene3D" id="1.10.3300.10">
    <property type="entry name" value="Jann2411-like domain"/>
    <property type="match status" value="1"/>
</dbReference>
<keyword evidence="3 5" id="KW-0238">DNA-binding</keyword>
<comment type="caution">
    <text evidence="7">The sequence shown here is derived from an EMBL/GenBank/DDBJ whole genome shotgun (WGS) entry which is preliminary data.</text>
</comment>
<dbReference type="Pfam" id="PF00486">
    <property type="entry name" value="Trans_reg_C"/>
    <property type="match status" value="1"/>
</dbReference>
<dbReference type="SUPFAM" id="SSF160904">
    <property type="entry name" value="Jann2411-like"/>
    <property type="match status" value="1"/>
</dbReference>
<name>A0ABW6VIA9_MICFU</name>
<keyword evidence="2" id="KW-0805">Transcription regulation</keyword>
<dbReference type="Pfam" id="PF03704">
    <property type="entry name" value="BTAD"/>
    <property type="match status" value="1"/>
</dbReference>
<evidence type="ECO:0000313" key="8">
    <source>
        <dbReference type="Proteomes" id="UP001602119"/>
    </source>
</evidence>
<dbReference type="SMART" id="SM01043">
    <property type="entry name" value="BTAD"/>
    <property type="match status" value="1"/>
</dbReference>
<dbReference type="RefSeq" id="WP_387347780.1">
    <property type="nucleotide sequence ID" value="NZ_JBIAXI010000042.1"/>
</dbReference>
<evidence type="ECO:0000256" key="1">
    <source>
        <dbReference type="ARBA" id="ARBA00005820"/>
    </source>
</evidence>
<reference evidence="7 8" key="1">
    <citation type="submission" date="2024-10" db="EMBL/GenBank/DDBJ databases">
        <title>The Natural Products Discovery Center: Release of the First 8490 Sequenced Strains for Exploring Actinobacteria Biosynthetic Diversity.</title>
        <authorList>
            <person name="Kalkreuter E."/>
            <person name="Kautsar S.A."/>
            <person name="Yang D."/>
            <person name="Bader C.D."/>
            <person name="Teijaro C.N."/>
            <person name="Fluegel L."/>
            <person name="Davis C.M."/>
            <person name="Simpson J.R."/>
            <person name="Lauterbach L."/>
            <person name="Steele A.D."/>
            <person name="Gui C."/>
            <person name="Meng S."/>
            <person name="Li G."/>
            <person name="Viehrig K."/>
            <person name="Ye F."/>
            <person name="Su P."/>
            <person name="Kiefer A.F."/>
            <person name="Nichols A."/>
            <person name="Cepeda A.J."/>
            <person name="Yan W."/>
            <person name="Fan B."/>
            <person name="Jiang Y."/>
            <person name="Adhikari A."/>
            <person name="Zheng C.-J."/>
            <person name="Schuster L."/>
            <person name="Cowan T.M."/>
            <person name="Smanski M.J."/>
            <person name="Chevrette M.G."/>
            <person name="De Carvalho L.P.S."/>
            <person name="Shen B."/>
        </authorList>
    </citation>
    <scope>NUCLEOTIDE SEQUENCE [LARGE SCALE GENOMIC DNA]</scope>
    <source>
        <strain evidence="7 8">NPDC001281</strain>
    </source>
</reference>
<dbReference type="InterPro" id="IPR051677">
    <property type="entry name" value="AfsR-DnrI-RedD_regulator"/>
</dbReference>
<dbReference type="InterPro" id="IPR001867">
    <property type="entry name" value="OmpR/PhoB-type_DNA-bd"/>
</dbReference>
<dbReference type="Pfam" id="PF11706">
    <property type="entry name" value="zf-CGNR"/>
    <property type="match status" value="1"/>
</dbReference>
<evidence type="ECO:0000259" key="6">
    <source>
        <dbReference type="PROSITE" id="PS51755"/>
    </source>
</evidence>
<dbReference type="SUPFAM" id="SSF48452">
    <property type="entry name" value="TPR-like"/>
    <property type="match status" value="1"/>
</dbReference>
<dbReference type="PANTHER" id="PTHR35807">
    <property type="entry name" value="TRANSCRIPTIONAL REGULATOR REDD-RELATED"/>
    <property type="match status" value="1"/>
</dbReference>
<dbReference type="InterPro" id="IPR016032">
    <property type="entry name" value="Sig_transdc_resp-reg_C-effctor"/>
</dbReference>
<dbReference type="InterPro" id="IPR011990">
    <property type="entry name" value="TPR-like_helical_dom_sf"/>
</dbReference>
<evidence type="ECO:0000313" key="7">
    <source>
        <dbReference type="EMBL" id="MFF4779101.1"/>
    </source>
</evidence>
<gene>
    <name evidence="7" type="ORF">ACFY05_40425</name>
</gene>
<comment type="similarity">
    <text evidence="1">Belongs to the AfsR/DnrI/RedD regulatory family.</text>
</comment>